<comment type="caution">
    <text evidence="1">The sequence shown here is derived from an EMBL/GenBank/DDBJ whole genome shotgun (WGS) entry which is preliminary data.</text>
</comment>
<organism evidence="1 2">
    <name type="scientific">Diphasiastrum complanatum</name>
    <name type="common">Issler's clubmoss</name>
    <name type="synonym">Lycopodium complanatum</name>
    <dbReference type="NCBI Taxonomy" id="34168"/>
    <lineage>
        <taxon>Eukaryota</taxon>
        <taxon>Viridiplantae</taxon>
        <taxon>Streptophyta</taxon>
        <taxon>Embryophyta</taxon>
        <taxon>Tracheophyta</taxon>
        <taxon>Lycopodiopsida</taxon>
        <taxon>Lycopodiales</taxon>
        <taxon>Lycopodiaceae</taxon>
        <taxon>Lycopodioideae</taxon>
        <taxon>Diphasiastrum</taxon>
    </lineage>
</organism>
<proteinExistence type="predicted"/>
<reference evidence="2" key="1">
    <citation type="journal article" date="2024" name="Proc. Natl. Acad. Sci. U.S.A.">
        <title>Extraordinary preservation of gene collinearity over three hundred million years revealed in homosporous lycophytes.</title>
        <authorList>
            <person name="Li C."/>
            <person name="Wickell D."/>
            <person name="Kuo L.Y."/>
            <person name="Chen X."/>
            <person name="Nie B."/>
            <person name="Liao X."/>
            <person name="Peng D."/>
            <person name="Ji J."/>
            <person name="Jenkins J."/>
            <person name="Williams M."/>
            <person name="Shu S."/>
            <person name="Plott C."/>
            <person name="Barry K."/>
            <person name="Rajasekar S."/>
            <person name="Grimwood J."/>
            <person name="Han X."/>
            <person name="Sun S."/>
            <person name="Hou Z."/>
            <person name="He W."/>
            <person name="Dai G."/>
            <person name="Sun C."/>
            <person name="Schmutz J."/>
            <person name="Leebens-Mack J.H."/>
            <person name="Li F.W."/>
            <person name="Wang L."/>
        </authorList>
    </citation>
    <scope>NUCLEOTIDE SEQUENCE [LARGE SCALE GENOMIC DNA]</scope>
    <source>
        <strain evidence="2">cv. PW_Plant_1</strain>
    </source>
</reference>
<evidence type="ECO:0000313" key="2">
    <source>
        <dbReference type="Proteomes" id="UP001162992"/>
    </source>
</evidence>
<dbReference type="Proteomes" id="UP001162992">
    <property type="component" value="Chromosome 16"/>
</dbReference>
<name>A0ACC2BDB6_DIPCM</name>
<keyword evidence="2" id="KW-1185">Reference proteome</keyword>
<gene>
    <name evidence="1" type="ORF">O6H91_16G070500</name>
</gene>
<dbReference type="EMBL" id="CM055107">
    <property type="protein sequence ID" value="KAJ7527779.1"/>
    <property type="molecule type" value="Genomic_DNA"/>
</dbReference>
<protein>
    <submittedName>
        <fullName evidence="1">Uncharacterized protein</fullName>
    </submittedName>
</protein>
<evidence type="ECO:0000313" key="1">
    <source>
        <dbReference type="EMBL" id="KAJ7527779.1"/>
    </source>
</evidence>
<accession>A0ACC2BDB6</accession>
<sequence length="505" mass="57525">MFPCASSNLRMTRPQRLPGIWERALEALIDIFSFILFKVLDRIDRILCIIFQLLDWAFDGGRYPCYCHLSRDARHQHLEQGVSKELHADTHLEADSLWNGVSDSLHNRDHIKSEHLFSHINFENAASCHDITPLRPLLKGQPKSSDMKETIIFILNHFFIFLKMKARNITSIKQDEDYPSKAKARWSDCGCKSCTDLQLSTSRMLYVVQSGRGTGSGFAMENDILFLHGFLSSSSFWVDRVFPYLSESIQKSYRLFAVDLLGFGKSPKPSKCLYTLADHVETIRKSILEPYGIKCIHLVGHSMGCTVALALAAEFPKLVKSVTLISPPYFAATSAEMSGLHVLRQVAPKKIWPLISFGSSVMSWYEHIGRVVCFVICKNHQLWEPPLQLLARIVRIPRCFVQDFMQHTHHSAWHVFHNTICGAAYNIDRYLKILADFGCEVTIIHGREDYLCPVNCSYQLQAKYPKVQLNIIENAGHHAVVADCKYAIAKQLEGIWTRNLQPLNA</sequence>